<dbReference type="EMBL" id="CP137307">
    <property type="protein sequence ID" value="WQF80399.1"/>
    <property type="molecule type" value="Genomic_DNA"/>
</dbReference>
<dbReference type="GeneID" id="87941916"/>
<evidence type="ECO:0000313" key="2">
    <source>
        <dbReference type="EMBL" id="WQF80399.1"/>
    </source>
</evidence>
<evidence type="ECO:0000256" key="1">
    <source>
        <dbReference type="SAM" id="MobiDB-lite"/>
    </source>
</evidence>
<feature type="region of interest" description="Disordered" evidence="1">
    <location>
        <begin position="1"/>
        <end position="22"/>
    </location>
</feature>
<accession>A0AAX4IAT9</accession>
<dbReference type="Proteomes" id="UP001322277">
    <property type="component" value="Chromosome 3"/>
</dbReference>
<organism evidence="2 3">
    <name type="scientific">Colletotrichum destructivum</name>
    <dbReference type="NCBI Taxonomy" id="34406"/>
    <lineage>
        <taxon>Eukaryota</taxon>
        <taxon>Fungi</taxon>
        <taxon>Dikarya</taxon>
        <taxon>Ascomycota</taxon>
        <taxon>Pezizomycotina</taxon>
        <taxon>Sordariomycetes</taxon>
        <taxon>Hypocreomycetidae</taxon>
        <taxon>Glomerellales</taxon>
        <taxon>Glomerellaceae</taxon>
        <taxon>Colletotrichum</taxon>
        <taxon>Colletotrichum destructivum species complex</taxon>
    </lineage>
</organism>
<dbReference type="AlphaFoldDB" id="A0AAX4IAT9"/>
<proteinExistence type="predicted"/>
<dbReference type="RefSeq" id="XP_062777623.1">
    <property type="nucleotide sequence ID" value="XM_062921572.1"/>
</dbReference>
<reference evidence="3" key="1">
    <citation type="journal article" date="2023" name="bioRxiv">
        <title>Complete genome of the Medicago anthracnose fungus, Colletotrichum destructivum, reveals a mini-chromosome-like region within a core chromosome.</title>
        <authorList>
            <person name="Lapalu N."/>
            <person name="Simon A."/>
            <person name="Lu A."/>
            <person name="Plaumann P.-L."/>
            <person name="Amselem J."/>
            <person name="Pigne S."/>
            <person name="Auger A."/>
            <person name="Koch C."/>
            <person name="Dallery J.-F."/>
            <person name="O'Connell R.J."/>
        </authorList>
    </citation>
    <scope>NUCLEOTIDE SEQUENCE [LARGE SCALE GENOMIC DNA]</scope>
    <source>
        <strain evidence="3">CBS 520.97</strain>
    </source>
</reference>
<evidence type="ECO:0000313" key="3">
    <source>
        <dbReference type="Proteomes" id="UP001322277"/>
    </source>
</evidence>
<protein>
    <submittedName>
        <fullName evidence="2">Uncharacterized protein</fullName>
    </submittedName>
</protein>
<dbReference type="KEGG" id="cdet:87941916"/>
<keyword evidence="3" id="KW-1185">Reference proteome</keyword>
<feature type="region of interest" description="Disordered" evidence="1">
    <location>
        <begin position="73"/>
        <end position="100"/>
    </location>
</feature>
<sequence>MSLVNPTRRRNEAGTGQWWRGGHFKADGQVKIKVGSSRDPGTKFRMVSTTMVQREQVHRCRSRSAAHNVPLGAFAENPACNGNMRPRELGTCPSAGQSPV</sequence>
<name>A0AAX4IAT9_9PEZI</name>
<gene>
    <name evidence="2" type="ORF">CDEST_05413</name>
</gene>